<dbReference type="PANTHER" id="PTHR40468">
    <property type="entry name" value="YALI0A15257P"/>
    <property type="match status" value="1"/>
</dbReference>
<feature type="compositionally biased region" description="Low complexity" evidence="1">
    <location>
        <begin position="219"/>
        <end position="230"/>
    </location>
</feature>
<dbReference type="GeneID" id="38784833"/>
<feature type="compositionally biased region" description="Polar residues" evidence="1">
    <location>
        <begin position="88"/>
        <end position="124"/>
    </location>
</feature>
<accession>A0A401H0F6</accession>
<proteinExistence type="predicted"/>
<evidence type="ECO:0000313" key="3">
    <source>
        <dbReference type="Proteomes" id="UP000287166"/>
    </source>
</evidence>
<reference evidence="2 3" key="1">
    <citation type="journal article" date="2018" name="Sci. Rep.">
        <title>Genome sequence of the cauliflower mushroom Sparassis crispa (Hanabiratake) and its association with beneficial usage.</title>
        <authorList>
            <person name="Kiyama R."/>
            <person name="Furutani Y."/>
            <person name="Kawaguchi K."/>
            <person name="Nakanishi T."/>
        </authorList>
    </citation>
    <scope>NUCLEOTIDE SEQUENCE [LARGE SCALE GENOMIC DNA]</scope>
</reference>
<dbReference type="PANTHER" id="PTHR40468:SF1">
    <property type="entry name" value="TOPOISOMERASE I DAMAGE AFFECTED PROTEIN 11"/>
    <property type="match status" value="1"/>
</dbReference>
<name>A0A401H0F6_9APHY</name>
<comment type="caution">
    <text evidence="2">The sequence shown here is derived from an EMBL/GenBank/DDBJ whole genome shotgun (WGS) entry which is preliminary data.</text>
</comment>
<feature type="region of interest" description="Disordered" evidence="1">
    <location>
        <begin position="478"/>
        <end position="591"/>
    </location>
</feature>
<gene>
    <name evidence="2" type="ORF">SCP_1201410</name>
</gene>
<feature type="compositionally biased region" description="Basic and acidic residues" evidence="1">
    <location>
        <begin position="554"/>
        <end position="563"/>
    </location>
</feature>
<organism evidence="2 3">
    <name type="scientific">Sparassis crispa</name>
    <dbReference type="NCBI Taxonomy" id="139825"/>
    <lineage>
        <taxon>Eukaryota</taxon>
        <taxon>Fungi</taxon>
        <taxon>Dikarya</taxon>
        <taxon>Basidiomycota</taxon>
        <taxon>Agaricomycotina</taxon>
        <taxon>Agaricomycetes</taxon>
        <taxon>Polyporales</taxon>
        <taxon>Sparassidaceae</taxon>
        <taxon>Sparassis</taxon>
    </lineage>
</organism>
<feature type="compositionally biased region" description="Low complexity" evidence="1">
    <location>
        <begin position="256"/>
        <end position="269"/>
    </location>
</feature>
<dbReference type="EMBL" id="BFAD01000012">
    <property type="protein sequence ID" value="GBE87916.1"/>
    <property type="molecule type" value="Genomic_DNA"/>
</dbReference>
<keyword evidence="3" id="KW-1185">Reference proteome</keyword>
<feature type="region of interest" description="Disordered" evidence="1">
    <location>
        <begin position="251"/>
        <end position="345"/>
    </location>
</feature>
<feature type="compositionally biased region" description="Basic residues" evidence="1">
    <location>
        <begin position="202"/>
        <end position="212"/>
    </location>
</feature>
<feature type="compositionally biased region" description="Low complexity" evidence="1">
    <location>
        <begin position="279"/>
        <end position="294"/>
    </location>
</feature>
<evidence type="ECO:0000313" key="2">
    <source>
        <dbReference type="EMBL" id="GBE87916.1"/>
    </source>
</evidence>
<dbReference type="OrthoDB" id="2163387at2759"/>
<dbReference type="RefSeq" id="XP_027618829.1">
    <property type="nucleotide sequence ID" value="XM_027763028.1"/>
</dbReference>
<dbReference type="Proteomes" id="UP000287166">
    <property type="component" value="Unassembled WGS sequence"/>
</dbReference>
<dbReference type="InParanoid" id="A0A401H0F6"/>
<feature type="compositionally biased region" description="Basic and acidic residues" evidence="1">
    <location>
        <begin position="307"/>
        <end position="318"/>
    </location>
</feature>
<feature type="region of interest" description="Disordered" evidence="1">
    <location>
        <begin position="422"/>
        <end position="452"/>
    </location>
</feature>
<protein>
    <submittedName>
        <fullName evidence="2">Uncharacterized protein</fullName>
    </submittedName>
</protein>
<sequence>MATPSSSTTTPSPQLRFLQTSAAAPPVAANINTTVTANDKEERDRAVEKFLARAEIAKLTRGLRTRLSYASYKATHNVAHNTLPDLEAQSQSQGANTRNAQGRTAGNYYNNPATQGNSAMSPGTSARAAPRKGSMAPPPPVTASATQSLFASILAPPPAKRPRTIHNPQDPPVPAPTRMTGAPSPLHKSSKTRVAEGSQAKSKARKPARGKGKGKEHANAPARAAAANSAEVDVDMQVAATLTSLMLSRQSIPTNASSPRSSLSAGSDAGSTQSFSQYAQSSARTVTAAASTSAQGRQSTPAPGGRQRRELSRDRGRGEGQLTPKPLHRVVSRVGASDTPHQPSDTEAADLMLFLATSPSPVRPAVTRDARDVAFRGLGGSSLKGRALFSSLSGNPSLDAQRPLRREDTGSFASSITAVNDYPDAIPGEGANRKLSRSPPPKLGVSQGTDSSFLDVPMEPTITPPTPTDHTAVQLLPAPQSPFQEDRSRTTRSPTFTDRPSSAALRPGFPPPDGKKVASPPPFYISDFVNVSPSPAAGAGPQSRHGTSLSVDIGGRRLFDDSRGLNGSGRRTDSATGRRSGLGTGIDLVKS</sequence>
<feature type="region of interest" description="Disordered" evidence="1">
    <location>
        <begin position="83"/>
        <end position="231"/>
    </location>
</feature>
<dbReference type="STRING" id="139825.A0A401H0F6"/>
<dbReference type="AlphaFoldDB" id="A0A401H0F6"/>
<feature type="compositionally biased region" description="Polar residues" evidence="1">
    <location>
        <begin position="491"/>
        <end position="500"/>
    </location>
</feature>
<evidence type="ECO:0000256" key="1">
    <source>
        <dbReference type="SAM" id="MobiDB-lite"/>
    </source>
</evidence>